<feature type="transmembrane region" description="Helical" evidence="8">
    <location>
        <begin position="429"/>
        <end position="452"/>
    </location>
</feature>
<dbReference type="PANTHER" id="PTHR20772:SF2">
    <property type="entry name" value="PROTEIN FMP42"/>
    <property type="match status" value="1"/>
</dbReference>
<feature type="transmembrane region" description="Helical" evidence="8">
    <location>
        <begin position="508"/>
        <end position="536"/>
    </location>
</feature>
<evidence type="ECO:0000256" key="4">
    <source>
        <dbReference type="ARBA" id="ARBA00022692"/>
    </source>
</evidence>
<dbReference type="Proteomes" id="UP000189580">
    <property type="component" value="Chromosome d"/>
</dbReference>
<evidence type="ECO:0000256" key="5">
    <source>
        <dbReference type="ARBA" id="ARBA00022989"/>
    </source>
</evidence>
<comment type="subcellular location">
    <subcellularLocation>
        <location evidence="1">Membrane</location>
        <topology evidence="1">Multi-pass membrane protein</topology>
    </subcellularLocation>
</comment>
<dbReference type="EMBL" id="CP014502">
    <property type="protein sequence ID" value="ANB13692.1"/>
    <property type="molecule type" value="Genomic_DNA"/>
</dbReference>
<feature type="region of interest" description="Disordered" evidence="7">
    <location>
        <begin position="260"/>
        <end position="378"/>
    </location>
</feature>
<feature type="region of interest" description="Disordered" evidence="7">
    <location>
        <begin position="1"/>
        <end position="21"/>
    </location>
</feature>
<feature type="transmembrane region" description="Helical" evidence="8">
    <location>
        <begin position="213"/>
        <end position="234"/>
    </location>
</feature>
<feature type="compositionally biased region" description="Polar residues" evidence="7">
    <location>
        <begin position="333"/>
        <end position="358"/>
    </location>
</feature>
<dbReference type="InterPro" id="IPR052599">
    <property type="entry name" value="SLC43A_AATransporter"/>
</dbReference>
<evidence type="ECO:0000256" key="7">
    <source>
        <dbReference type="SAM" id="MobiDB-lite"/>
    </source>
</evidence>
<dbReference type="InterPro" id="IPR036259">
    <property type="entry name" value="MFS_trans_sf"/>
</dbReference>
<proteinExistence type="inferred from homology"/>
<evidence type="ECO:0000256" key="8">
    <source>
        <dbReference type="SAM" id="Phobius"/>
    </source>
</evidence>
<evidence type="ECO:0000256" key="2">
    <source>
        <dbReference type="ARBA" id="ARBA00006595"/>
    </source>
</evidence>
<evidence type="ECO:0008006" key="11">
    <source>
        <dbReference type="Google" id="ProtNLM"/>
    </source>
</evidence>
<dbReference type="RefSeq" id="XP_018736169.1">
    <property type="nucleotide sequence ID" value="XM_018881719.1"/>
</dbReference>
<dbReference type="KEGG" id="slb:AWJ20_4635"/>
<feature type="compositionally biased region" description="Polar residues" evidence="7">
    <location>
        <begin position="281"/>
        <end position="314"/>
    </location>
</feature>
<feature type="transmembrane region" description="Helical" evidence="8">
    <location>
        <begin position="150"/>
        <end position="167"/>
    </location>
</feature>
<evidence type="ECO:0000256" key="1">
    <source>
        <dbReference type="ARBA" id="ARBA00004141"/>
    </source>
</evidence>
<accession>A0A167E676</accession>
<feature type="transmembrane region" description="Helical" evidence="8">
    <location>
        <begin position="556"/>
        <end position="578"/>
    </location>
</feature>
<keyword evidence="10" id="KW-1185">Reference proteome</keyword>
<name>A0A167E676_9ASCO</name>
<keyword evidence="6 8" id="KW-0472">Membrane</keyword>
<evidence type="ECO:0000313" key="9">
    <source>
        <dbReference type="EMBL" id="ANB13692.1"/>
    </source>
</evidence>
<dbReference type="PANTHER" id="PTHR20772">
    <property type="entry name" value="PROTEIN FMP42"/>
    <property type="match status" value="1"/>
</dbReference>
<keyword evidence="3" id="KW-0813">Transport</keyword>
<feature type="transmembrane region" description="Helical" evidence="8">
    <location>
        <begin position="472"/>
        <end position="496"/>
    </location>
</feature>
<evidence type="ECO:0000313" key="10">
    <source>
        <dbReference type="Proteomes" id="UP000189580"/>
    </source>
</evidence>
<organism evidence="9 10">
    <name type="scientific">Sugiyamaella lignohabitans</name>
    <dbReference type="NCBI Taxonomy" id="796027"/>
    <lineage>
        <taxon>Eukaryota</taxon>
        <taxon>Fungi</taxon>
        <taxon>Dikarya</taxon>
        <taxon>Ascomycota</taxon>
        <taxon>Saccharomycotina</taxon>
        <taxon>Dipodascomycetes</taxon>
        <taxon>Dipodascales</taxon>
        <taxon>Trichomonascaceae</taxon>
        <taxon>Sugiyamaella</taxon>
    </lineage>
</organism>
<gene>
    <name evidence="9" type="ORF">AWJ20_4635</name>
</gene>
<feature type="transmembrane region" description="Helical" evidence="8">
    <location>
        <begin position="120"/>
        <end position="138"/>
    </location>
</feature>
<dbReference type="GeneID" id="30036789"/>
<dbReference type="AlphaFoldDB" id="A0A167E676"/>
<sequence length="666" mass="72808">MSSSRTSRARHGRKRRLGNSQPSAGLRFTRISCAVIWCLLAGAPIFGFSAFKQVLVANGVYREFCTPQEVEWWSEKGSHGPLLCTEQDYRLNSMFAYALAISGLLVLPVSAILDVYGPRVCGILASILLTFASLSLRAGTSITVGPYLDGYILGYILLGCASPPLFMSSLQLSTSFPKYGGSILVLLTAAMDGSSAVFLAFKLADRNGYIGSISQFFTWYLFVPAFVFISQFVIMPSRGFKTVAELQRIIEVSSPFTLAGKSRGDEENNADDDGYSYKWYRQQNNGHNGSRGDSTGAGNSYSFPEIASSQNEDSTPGEIDFTGAYRDNIDGNRATSGINVSSTVPRSESLSPNTSTINDGDDAEGENSPLLQHGDSSETFDDNDEYNNILADEEEAVANLNLVKDVTEVSGVWGALHNARVSQQLTSMWFILIILFSAVTTLHINYFIASIWKSYNYRLDGDTTSGSREVKLILDYFDFALPIGSILSVPFIGFILDNMSTLRAFTIIYVLAISIGFLQLVSGSVVAGCLGITLFVPYRSLLFTAIPDYTVNIFGFHTFGLVYGLILAVSGLANLLILQFNSGPLKMHHRLADPNSTNELLLGLTALVGLVLIMYIWLQGKKIRRKQLEDEAESAPIQQMPEARITTNHDCRSGTCDDCVCEANVN</sequence>
<evidence type="ECO:0000256" key="3">
    <source>
        <dbReference type="ARBA" id="ARBA00022448"/>
    </source>
</evidence>
<keyword evidence="5 8" id="KW-1133">Transmembrane helix</keyword>
<protein>
    <recommendedName>
        <fullName evidence="11">Protein FMP42</fullName>
    </recommendedName>
</protein>
<dbReference type="SUPFAM" id="SSF103473">
    <property type="entry name" value="MFS general substrate transporter"/>
    <property type="match status" value="1"/>
</dbReference>
<dbReference type="GO" id="GO:0000329">
    <property type="term" value="C:fungal-type vacuole membrane"/>
    <property type="evidence" value="ECO:0007669"/>
    <property type="project" value="TreeGrafter"/>
</dbReference>
<comment type="similarity">
    <text evidence="2">Belongs to the SLC43A transporter (TC 2.A.1.44) family.</text>
</comment>
<dbReference type="OrthoDB" id="330047at2759"/>
<evidence type="ECO:0000256" key="6">
    <source>
        <dbReference type="ARBA" id="ARBA00023136"/>
    </source>
</evidence>
<reference evidence="9 10" key="1">
    <citation type="submission" date="2016-02" db="EMBL/GenBank/DDBJ databases">
        <title>Complete genome sequence and transcriptome regulation of the pentose utilising yeast Sugiyamaella lignohabitans.</title>
        <authorList>
            <person name="Bellasio M."/>
            <person name="Peymann A."/>
            <person name="Valli M."/>
            <person name="Sipitzky M."/>
            <person name="Graf A."/>
            <person name="Sauer M."/>
            <person name="Marx H."/>
            <person name="Mattanovich D."/>
        </authorList>
    </citation>
    <scope>NUCLEOTIDE SEQUENCE [LARGE SCALE GENOMIC DNA]</scope>
    <source>
        <strain evidence="9 10">CBS 10342</strain>
    </source>
</reference>
<feature type="compositionally biased region" description="Basic residues" evidence="7">
    <location>
        <begin position="7"/>
        <end position="17"/>
    </location>
</feature>
<feature type="transmembrane region" description="Helical" evidence="8">
    <location>
        <begin position="599"/>
        <end position="618"/>
    </location>
</feature>
<feature type="transmembrane region" description="Helical" evidence="8">
    <location>
        <begin position="95"/>
        <end position="113"/>
    </location>
</feature>
<feature type="transmembrane region" description="Helical" evidence="8">
    <location>
        <begin position="179"/>
        <end position="201"/>
    </location>
</feature>
<keyword evidence="4 8" id="KW-0812">Transmembrane</keyword>